<name>Q1LMS2_CUPMC</name>
<evidence type="ECO:0000313" key="2">
    <source>
        <dbReference type="EMBL" id="ABF08554.1"/>
    </source>
</evidence>
<feature type="region of interest" description="Disordered" evidence="1">
    <location>
        <begin position="66"/>
        <end position="107"/>
    </location>
</feature>
<organism evidence="2 3">
    <name type="scientific">Cupriavidus metallidurans (strain ATCC 43123 / DSM 2839 / NBRC 102507 / CH34)</name>
    <name type="common">Ralstonia metallidurans</name>
    <dbReference type="NCBI Taxonomy" id="266264"/>
    <lineage>
        <taxon>Bacteria</taxon>
        <taxon>Pseudomonadati</taxon>
        <taxon>Pseudomonadota</taxon>
        <taxon>Betaproteobacteria</taxon>
        <taxon>Burkholderiales</taxon>
        <taxon>Burkholderiaceae</taxon>
        <taxon>Cupriavidus</taxon>
    </lineage>
</organism>
<dbReference type="Proteomes" id="UP000002429">
    <property type="component" value="Chromosome"/>
</dbReference>
<keyword evidence="3" id="KW-1185">Reference proteome</keyword>
<dbReference type="STRING" id="266264.Rmet_1673"/>
<dbReference type="KEGG" id="rme:Rmet_1673"/>
<feature type="compositionally biased region" description="Basic and acidic residues" evidence="1">
    <location>
        <begin position="95"/>
        <end position="107"/>
    </location>
</feature>
<dbReference type="AlphaFoldDB" id="Q1LMS2"/>
<gene>
    <name evidence="2" type="ordered locus">Rmet_1673</name>
</gene>
<reference evidence="3" key="1">
    <citation type="journal article" date="2010" name="PLoS ONE">
        <title>The complete genome sequence of Cupriavidus metallidurans strain CH34, a master survivalist in harsh and anthropogenic environments.</title>
        <authorList>
            <person name="Janssen P.J."/>
            <person name="Van Houdt R."/>
            <person name="Moors H."/>
            <person name="Monsieurs P."/>
            <person name="Morin N."/>
            <person name="Michaux A."/>
            <person name="Benotmane M.A."/>
            <person name="Leys N."/>
            <person name="Vallaeys T."/>
            <person name="Lapidus A."/>
            <person name="Monchy S."/>
            <person name="Medigue C."/>
            <person name="Taghavi S."/>
            <person name="McCorkle S."/>
            <person name="Dunn J."/>
            <person name="van der Lelie D."/>
            <person name="Mergeay M."/>
        </authorList>
    </citation>
    <scope>NUCLEOTIDE SEQUENCE [LARGE SCALE GENOMIC DNA]</scope>
    <source>
        <strain evidence="3">ATCC 43123 / DSM 2839 / NBRC 102507 / CH34</strain>
    </source>
</reference>
<dbReference type="EMBL" id="CP000352">
    <property type="protein sequence ID" value="ABF08554.1"/>
    <property type="molecule type" value="Genomic_DNA"/>
</dbReference>
<dbReference type="HOGENOM" id="CLU_2207897_0_0_4"/>
<evidence type="ECO:0000313" key="3">
    <source>
        <dbReference type="Proteomes" id="UP000002429"/>
    </source>
</evidence>
<protein>
    <submittedName>
        <fullName evidence="2">Uncharacterized protein</fullName>
    </submittedName>
</protein>
<proteinExistence type="predicted"/>
<evidence type="ECO:0000256" key="1">
    <source>
        <dbReference type="SAM" id="MobiDB-lite"/>
    </source>
</evidence>
<sequence>MRGLHIDRRSGRIHMRNVRACVVDGVADGGAQAWTKHGFKSPPSIGGQLAIDFAWTARALTFRAMPSMHSDGNGGRVTRGSGVAHPISDVSGLNAKREGSTDLPRRL</sequence>
<accession>Q1LMS2</accession>